<sequence>MEQSGQDKVCQYCCQKRRKKLLLRTNSLGLEVDDQSSFTDASYNRVTTALSEQTSFFGLRGLQSSEPGSRSNPLFTSKLGLRSYVARNVHLYAHLPRISKSRFPSQGADPQTTNEPRGFSKSELTIDASGPRESLERLFQFERRRTRIGQSVPPLPPGSCLWGIRENKNTSP</sequence>
<feature type="region of interest" description="Disordered" evidence="1">
    <location>
        <begin position="147"/>
        <end position="172"/>
    </location>
</feature>
<dbReference type="AlphaFoldDB" id="A0A316YZ75"/>
<reference evidence="2 3" key="1">
    <citation type="journal article" date="2018" name="Mol. Biol. Evol.">
        <title>Broad Genomic Sampling Reveals a Smut Pathogenic Ancestry of the Fungal Clade Ustilaginomycotina.</title>
        <authorList>
            <person name="Kijpornyongpan T."/>
            <person name="Mondo S.J."/>
            <person name="Barry K."/>
            <person name="Sandor L."/>
            <person name="Lee J."/>
            <person name="Lipzen A."/>
            <person name="Pangilinan J."/>
            <person name="LaButti K."/>
            <person name="Hainaut M."/>
            <person name="Henrissat B."/>
            <person name="Grigoriev I.V."/>
            <person name="Spatafora J.W."/>
            <person name="Aime M.C."/>
        </authorList>
    </citation>
    <scope>NUCLEOTIDE SEQUENCE [LARGE SCALE GENOMIC DNA]</scope>
    <source>
        <strain evidence="2 3">MCA 4198</strain>
    </source>
</reference>
<dbReference type="Proteomes" id="UP000245768">
    <property type="component" value="Unassembled WGS sequence"/>
</dbReference>
<gene>
    <name evidence="2" type="ORF">FA10DRAFT_14350</name>
</gene>
<evidence type="ECO:0000256" key="1">
    <source>
        <dbReference type="SAM" id="MobiDB-lite"/>
    </source>
</evidence>
<name>A0A316YZ75_9BASI</name>
<dbReference type="EMBL" id="KZ819634">
    <property type="protein sequence ID" value="PWN93125.1"/>
    <property type="molecule type" value="Genomic_DNA"/>
</dbReference>
<dbReference type="RefSeq" id="XP_025380323.1">
    <property type="nucleotide sequence ID" value="XM_025518053.1"/>
</dbReference>
<evidence type="ECO:0000313" key="2">
    <source>
        <dbReference type="EMBL" id="PWN93125.1"/>
    </source>
</evidence>
<dbReference type="GeneID" id="37039969"/>
<feature type="compositionally biased region" description="Polar residues" evidence="1">
    <location>
        <begin position="102"/>
        <end position="115"/>
    </location>
</feature>
<proteinExistence type="predicted"/>
<accession>A0A316YZ75</accession>
<feature type="region of interest" description="Disordered" evidence="1">
    <location>
        <begin position="101"/>
        <end position="127"/>
    </location>
</feature>
<dbReference type="InParanoid" id="A0A316YZ75"/>
<organism evidence="2 3">
    <name type="scientific">Acaromyces ingoldii</name>
    <dbReference type="NCBI Taxonomy" id="215250"/>
    <lineage>
        <taxon>Eukaryota</taxon>
        <taxon>Fungi</taxon>
        <taxon>Dikarya</taxon>
        <taxon>Basidiomycota</taxon>
        <taxon>Ustilaginomycotina</taxon>
        <taxon>Exobasidiomycetes</taxon>
        <taxon>Exobasidiales</taxon>
        <taxon>Cryptobasidiaceae</taxon>
        <taxon>Acaromyces</taxon>
    </lineage>
</organism>
<evidence type="ECO:0000313" key="3">
    <source>
        <dbReference type="Proteomes" id="UP000245768"/>
    </source>
</evidence>
<protein>
    <submittedName>
        <fullName evidence="2">Uncharacterized protein</fullName>
    </submittedName>
</protein>
<keyword evidence="3" id="KW-1185">Reference proteome</keyword>